<dbReference type="Proteomes" id="UP001333110">
    <property type="component" value="Unassembled WGS sequence"/>
</dbReference>
<protein>
    <recommendedName>
        <fullName evidence="1">Reverse transcriptase domain-containing protein</fullName>
    </recommendedName>
</protein>
<keyword evidence="3" id="KW-1185">Reference proteome</keyword>
<accession>A0AAN7NJ03</accession>
<evidence type="ECO:0000259" key="1">
    <source>
        <dbReference type="Pfam" id="PF00078"/>
    </source>
</evidence>
<comment type="caution">
    <text evidence="2">The sequence shown here is derived from an EMBL/GenBank/DDBJ whole genome shotgun (WGS) entry which is preliminary data.</text>
</comment>
<dbReference type="Pfam" id="PF00078">
    <property type="entry name" value="RVT_1"/>
    <property type="match status" value="1"/>
</dbReference>
<organism evidence="2 3">
    <name type="scientific">Mycteria americana</name>
    <name type="common">Wood stork</name>
    <dbReference type="NCBI Taxonomy" id="33587"/>
    <lineage>
        <taxon>Eukaryota</taxon>
        <taxon>Metazoa</taxon>
        <taxon>Chordata</taxon>
        <taxon>Craniata</taxon>
        <taxon>Vertebrata</taxon>
        <taxon>Euteleostomi</taxon>
        <taxon>Archelosauria</taxon>
        <taxon>Archosauria</taxon>
        <taxon>Dinosauria</taxon>
        <taxon>Saurischia</taxon>
        <taxon>Theropoda</taxon>
        <taxon>Coelurosauria</taxon>
        <taxon>Aves</taxon>
        <taxon>Neognathae</taxon>
        <taxon>Neoaves</taxon>
        <taxon>Aequornithes</taxon>
        <taxon>Ciconiiformes</taxon>
        <taxon>Ciconiidae</taxon>
        <taxon>Mycteria</taxon>
    </lineage>
</organism>
<proteinExistence type="predicted"/>
<dbReference type="SUPFAM" id="SSF56672">
    <property type="entry name" value="DNA/RNA polymerases"/>
    <property type="match status" value="1"/>
</dbReference>
<dbReference type="InterPro" id="IPR000477">
    <property type="entry name" value="RT_dom"/>
</dbReference>
<feature type="domain" description="Reverse transcriptase" evidence="1">
    <location>
        <begin position="93"/>
        <end position="255"/>
    </location>
</feature>
<sequence length="511" mass="58729">MEEPTRRGAMLDLVLTNKEGLVGNVKLKGTVGCSDCDMVEFKILRAPRRPHSKLTTLDFRRADFGLFRDGEYHGIKPWREEVEYHGSVPWGKRKTRGPVSLTSVPSKIMEQILPETMLRHMENTDHKLCLTNLVDAYNRLTVLVDKGRATDVIYLDLCKAFDTVPHNILVSKLERHGFDERTTWWIRNWLDGCTQRVAVNGLMSKWRPVTSGVPQGSVLGLGLFNIFIGGTDSGIECTLSKFADDTKLCGVARANLKKFNKAKCKVLHVGRGNPKHKYRLVREWIERRPEEKDLGVLSDEKLNMTQQCVLAAQKANCILAHIKRSVTSRLREVILPLYSTLLRSHLEYCIQLWGPQHKKDMDLLEQHISYEHRLRELGLFNLEKRRLWGDLIAAFQYLKGAYKKAGEGLFTRAHSDRTRGSGFKLKEGRFRLDTRKKFFPMRVVRRWNRLPREAVDVPSLEVFKARLDGALSLIWSNNTDGPNFCINILDSIFHSTRSEDQQKSTRRGTPH</sequence>
<dbReference type="PANTHER" id="PTHR33332">
    <property type="entry name" value="REVERSE TRANSCRIPTASE DOMAIN-CONTAINING PROTEIN"/>
    <property type="match status" value="1"/>
</dbReference>
<evidence type="ECO:0000313" key="3">
    <source>
        <dbReference type="Proteomes" id="UP001333110"/>
    </source>
</evidence>
<dbReference type="AlphaFoldDB" id="A0AAN7NJ03"/>
<reference evidence="2 3" key="1">
    <citation type="journal article" date="2023" name="J. Hered.">
        <title>Chromosome-level genome of the wood stork (Mycteria americana) provides insight into avian chromosome evolution.</title>
        <authorList>
            <person name="Flamio R. Jr."/>
            <person name="Ramstad K.M."/>
        </authorList>
    </citation>
    <scope>NUCLEOTIDE SEQUENCE [LARGE SCALE GENOMIC DNA]</scope>
    <source>
        <strain evidence="2">JAX WOST 10</strain>
    </source>
</reference>
<dbReference type="InterPro" id="IPR043502">
    <property type="entry name" value="DNA/RNA_pol_sf"/>
</dbReference>
<dbReference type="EMBL" id="JAUNZN010000002">
    <property type="protein sequence ID" value="KAK4826242.1"/>
    <property type="molecule type" value="Genomic_DNA"/>
</dbReference>
<evidence type="ECO:0000313" key="2">
    <source>
        <dbReference type="EMBL" id="KAK4826242.1"/>
    </source>
</evidence>
<name>A0AAN7NJ03_MYCAM</name>
<gene>
    <name evidence="2" type="ORF">QYF61_006594</name>
</gene>